<dbReference type="InterPro" id="IPR043502">
    <property type="entry name" value="DNA/RNA_pol_sf"/>
</dbReference>
<dbReference type="PANTHER" id="PTHR35369">
    <property type="entry name" value="BLR3025 PROTEIN-RELATED"/>
    <property type="match status" value="1"/>
</dbReference>
<dbReference type="InterPro" id="IPR050356">
    <property type="entry name" value="SulA_CellDiv_inhibitor"/>
</dbReference>
<protein>
    <submittedName>
        <fullName evidence="3">DNA polymerase Y family protein</fullName>
    </submittedName>
</protein>
<dbReference type="EMBL" id="JBHSDK010000016">
    <property type="protein sequence ID" value="MFC4336214.1"/>
    <property type="molecule type" value="Genomic_DNA"/>
</dbReference>
<feature type="region of interest" description="Disordered" evidence="2">
    <location>
        <begin position="1"/>
        <end position="79"/>
    </location>
</feature>
<evidence type="ECO:0000313" key="3">
    <source>
        <dbReference type="EMBL" id="MFC4336214.1"/>
    </source>
</evidence>
<dbReference type="PANTHER" id="PTHR35369:SF2">
    <property type="entry name" value="BLR3025 PROTEIN"/>
    <property type="match status" value="1"/>
</dbReference>
<dbReference type="SUPFAM" id="SSF56672">
    <property type="entry name" value="DNA/RNA polymerases"/>
    <property type="match status" value="1"/>
</dbReference>
<organism evidence="3 4">
    <name type="scientific">Salininema proteolyticum</name>
    <dbReference type="NCBI Taxonomy" id="1607685"/>
    <lineage>
        <taxon>Bacteria</taxon>
        <taxon>Bacillati</taxon>
        <taxon>Actinomycetota</taxon>
        <taxon>Actinomycetes</taxon>
        <taxon>Glycomycetales</taxon>
        <taxon>Glycomycetaceae</taxon>
        <taxon>Salininema</taxon>
    </lineage>
</organism>
<dbReference type="RefSeq" id="WP_380621873.1">
    <property type="nucleotide sequence ID" value="NZ_JBHSDK010000016.1"/>
</dbReference>
<keyword evidence="4" id="KW-1185">Reference proteome</keyword>
<evidence type="ECO:0000313" key="4">
    <source>
        <dbReference type="Proteomes" id="UP001595823"/>
    </source>
</evidence>
<feature type="region of interest" description="Disordered" evidence="2">
    <location>
        <begin position="242"/>
        <end position="264"/>
    </location>
</feature>
<proteinExistence type="predicted"/>
<evidence type="ECO:0000256" key="1">
    <source>
        <dbReference type="ARBA" id="ARBA00022763"/>
    </source>
</evidence>
<gene>
    <name evidence="3" type="ORF">ACFPET_13485</name>
</gene>
<name>A0ABV8U0H2_9ACTN</name>
<keyword evidence="1" id="KW-0227">DNA damage</keyword>
<reference evidence="4" key="1">
    <citation type="journal article" date="2019" name="Int. J. Syst. Evol. Microbiol.">
        <title>The Global Catalogue of Microorganisms (GCM) 10K type strain sequencing project: providing services to taxonomists for standard genome sequencing and annotation.</title>
        <authorList>
            <consortium name="The Broad Institute Genomics Platform"/>
            <consortium name="The Broad Institute Genome Sequencing Center for Infectious Disease"/>
            <person name="Wu L."/>
            <person name="Ma J."/>
        </authorList>
    </citation>
    <scope>NUCLEOTIDE SEQUENCE [LARGE SCALE GENOMIC DNA]</scope>
    <source>
        <strain evidence="4">IBRC-M 10908</strain>
    </source>
</reference>
<evidence type="ECO:0000256" key="2">
    <source>
        <dbReference type="SAM" id="MobiDB-lite"/>
    </source>
</evidence>
<comment type="caution">
    <text evidence="3">The sequence shown here is derived from an EMBL/GenBank/DDBJ whole genome shotgun (WGS) entry which is preliminary data.</text>
</comment>
<accession>A0ABV8U0H2</accession>
<sequence>MRHPASRGDALFDPPEERALLAPEALSASVERASADAAKPSGKRDLSGGAGAGRPSAEDGDASSEGAAERGAVGGRRGAASASVRRTAVLRLPDWTPDTPESAFEPVVEAVSRHAPYIEVLHPGVLALSMDRRASERPYAEALIDDVTAATGWDALLGIADGLYAALLAARFGMLVPPGGDAAFLARADVSALGLTGLVDPGTCDVLRHLGVRTLGEFTALPADAVLERFGPSVRAAQRLAAAEADRPLRPEEPERDLSVGRECDPPLESLDQAVALTRSMAEELASVLDAHNVSCHRITVRARTVVGTVRERTWRIDEPTVPEIVRRLRWQIEGWLVDGARSGGAEGPNRLEGLELVPVDTVGLVDDQVPLWEVRASGARKGENALAHTQSLLGPEAVTVCAPVRVRDALAPEPEAQWDQDLPEAAEGPWPGAMEGLVPGVPDGHAVELLDAGGTPVGVGARGLLDADPAFVAVEGRRLRVRSWAGPWPVAERWWSAPRRYARLQVVLEERPALLVHESGRWTLGGWYD</sequence>
<dbReference type="Proteomes" id="UP001595823">
    <property type="component" value="Unassembled WGS sequence"/>
</dbReference>
<feature type="compositionally biased region" description="Basic and acidic residues" evidence="2">
    <location>
        <begin position="244"/>
        <end position="264"/>
    </location>
</feature>